<dbReference type="InterPro" id="IPR011009">
    <property type="entry name" value="Kinase-like_dom_sf"/>
</dbReference>
<dbReference type="PANTHER" id="PTHR21310:SF15">
    <property type="entry name" value="AMINOGLYCOSIDE PHOSPHOTRANSFERASE DOMAIN-CONTAINING PROTEIN"/>
    <property type="match status" value="1"/>
</dbReference>
<dbReference type="GO" id="GO:0016740">
    <property type="term" value="F:transferase activity"/>
    <property type="evidence" value="ECO:0007669"/>
    <property type="project" value="UniProtKB-KW"/>
</dbReference>
<accession>A0A512PCI4</accession>
<evidence type="ECO:0000313" key="2">
    <source>
        <dbReference type="EMBL" id="GEP68911.1"/>
    </source>
</evidence>
<organism evidence="2 3">
    <name type="scientific">Cellulomonas soli</name>
    <dbReference type="NCBI Taxonomy" id="931535"/>
    <lineage>
        <taxon>Bacteria</taxon>
        <taxon>Bacillati</taxon>
        <taxon>Actinomycetota</taxon>
        <taxon>Actinomycetes</taxon>
        <taxon>Micrococcales</taxon>
        <taxon>Cellulomonadaceae</taxon>
        <taxon>Cellulomonas</taxon>
    </lineage>
</organism>
<proteinExistence type="predicted"/>
<reference evidence="2 3" key="1">
    <citation type="submission" date="2019-07" db="EMBL/GenBank/DDBJ databases">
        <title>Whole genome shotgun sequence of Cellulomonas soli NBRC 109434.</title>
        <authorList>
            <person name="Hosoyama A."/>
            <person name="Uohara A."/>
            <person name="Ohji S."/>
            <person name="Ichikawa N."/>
        </authorList>
    </citation>
    <scope>NUCLEOTIDE SEQUENCE [LARGE SCALE GENOMIC DNA]</scope>
    <source>
        <strain evidence="2 3">NBRC 109434</strain>
    </source>
</reference>
<dbReference type="OrthoDB" id="5490445at2"/>
<dbReference type="EMBL" id="BKAL01000005">
    <property type="protein sequence ID" value="GEP68911.1"/>
    <property type="molecule type" value="Genomic_DNA"/>
</dbReference>
<dbReference type="InterPro" id="IPR051678">
    <property type="entry name" value="AGP_Transferase"/>
</dbReference>
<protein>
    <submittedName>
        <fullName evidence="2">Phosphotransferase</fullName>
    </submittedName>
</protein>
<dbReference type="Gene3D" id="3.30.200.20">
    <property type="entry name" value="Phosphorylase Kinase, domain 1"/>
    <property type="match status" value="1"/>
</dbReference>
<dbReference type="Gene3D" id="3.90.1200.10">
    <property type="match status" value="1"/>
</dbReference>
<dbReference type="InterPro" id="IPR002575">
    <property type="entry name" value="Aminoglycoside_PTrfase"/>
</dbReference>
<evidence type="ECO:0000313" key="3">
    <source>
        <dbReference type="Proteomes" id="UP000321798"/>
    </source>
</evidence>
<evidence type="ECO:0000259" key="1">
    <source>
        <dbReference type="Pfam" id="PF01636"/>
    </source>
</evidence>
<keyword evidence="3" id="KW-1185">Reference proteome</keyword>
<dbReference type="AlphaFoldDB" id="A0A512PCI4"/>
<dbReference type="Proteomes" id="UP000321798">
    <property type="component" value="Unassembled WGS sequence"/>
</dbReference>
<dbReference type="PANTHER" id="PTHR21310">
    <property type="entry name" value="AMINOGLYCOSIDE PHOSPHOTRANSFERASE-RELATED-RELATED"/>
    <property type="match status" value="1"/>
</dbReference>
<dbReference type="Pfam" id="PF01636">
    <property type="entry name" value="APH"/>
    <property type="match status" value="1"/>
</dbReference>
<feature type="domain" description="Aminoglycoside phosphotransferase" evidence="1">
    <location>
        <begin position="33"/>
        <end position="276"/>
    </location>
</feature>
<name>A0A512PCI4_9CELL</name>
<sequence>MATVDLSALDPATDPLPVLRTLVAPLGEAVAAERLTGGMFATTFRVTLADGERVIVKTAPTTTDRLLSYEADLIRTEALVYDLAADRPDLLMPRVLLTDFTREVVASDVVVASHLTGTPLLAAEFGPIDQDPRHARTQRELGALMARLHTVTGDRFGYPNAATGLQGDTWAQAFGRIVEQLLADAAQWGTAVPADEVRAELARCADALAQVERPILVHTDLWAGNLFVDVTTGELLGVIDTERAFWGDPVFELSGADQMGRGPVPAELLAGYAQVTTPFDLDDPLVAARLLLYRMFYSLLLVVEIAPRGYVGDWLAQHRAIAEGNLRWALDELAALDLPTPAAR</sequence>
<gene>
    <name evidence="2" type="ORF">CSO01_16260</name>
</gene>
<dbReference type="SUPFAM" id="SSF56112">
    <property type="entry name" value="Protein kinase-like (PK-like)"/>
    <property type="match status" value="1"/>
</dbReference>
<dbReference type="RefSeq" id="WP_146952693.1">
    <property type="nucleotide sequence ID" value="NZ_BAABBJ010000003.1"/>
</dbReference>
<keyword evidence="2" id="KW-0808">Transferase</keyword>
<comment type="caution">
    <text evidence="2">The sequence shown here is derived from an EMBL/GenBank/DDBJ whole genome shotgun (WGS) entry which is preliminary data.</text>
</comment>